<evidence type="ECO:0000256" key="1">
    <source>
        <dbReference type="ARBA" id="ARBA00005964"/>
    </source>
</evidence>
<dbReference type="InterPro" id="IPR002018">
    <property type="entry name" value="CarbesteraseB"/>
</dbReference>
<dbReference type="GO" id="GO:0003990">
    <property type="term" value="F:acetylcholinesterase activity"/>
    <property type="evidence" value="ECO:0007669"/>
    <property type="project" value="TreeGrafter"/>
</dbReference>
<feature type="domain" description="Carboxylesterase type B" evidence="6">
    <location>
        <begin position="18"/>
        <end position="527"/>
    </location>
</feature>
<dbReference type="Pfam" id="PF00135">
    <property type="entry name" value="COesterase"/>
    <property type="match status" value="1"/>
</dbReference>
<dbReference type="Gene3D" id="3.40.50.1820">
    <property type="entry name" value="alpha/beta hydrolase"/>
    <property type="match status" value="1"/>
</dbReference>
<evidence type="ECO:0000256" key="4">
    <source>
        <dbReference type="ARBA" id="ARBA00023180"/>
    </source>
</evidence>
<accession>A0AAJ6QQN6</accession>
<dbReference type="SUPFAM" id="SSF53474">
    <property type="entry name" value="alpha/beta-Hydrolases"/>
    <property type="match status" value="1"/>
</dbReference>
<dbReference type="Proteomes" id="UP000694867">
    <property type="component" value="Unplaced"/>
</dbReference>
<evidence type="ECO:0000256" key="2">
    <source>
        <dbReference type="ARBA" id="ARBA00022487"/>
    </source>
</evidence>
<dbReference type="InterPro" id="IPR050654">
    <property type="entry name" value="AChE-related_enzymes"/>
</dbReference>
<organism evidence="7 8">
    <name type="scientific">Galendromus occidentalis</name>
    <name type="common">western predatory mite</name>
    <dbReference type="NCBI Taxonomy" id="34638"/>
    <lineage>
        <taxon>Eukaryota</taxon>
        <taxon>Metazoa</taxon>
        <taxon>Ecdysozoa</taxon>
        <taxon>Arthropoda</taxon>
        <taxon>Chelicerata</taxon>
        <taxon>Arachnida</taxon>
        <taxon>Acari</taxon>
        <taxon>Parasitiformes</taxon>
        <taxon>Mesostigmata</taxon>
        <taxon>Gamasina</taxon>
        <taxon>Phytoseioidea</taxon>
        <taxon>Phytoseiidae</taxon>
        <taxon>Typhlodrominae</taxon>
        <taxon>Galendromus</taxon>
    </lineage>
</organism>
<proteinExistence type="inferred from homology"/>
<dbReference type="GO" id="GO:0006581">
    <property type="term" value="P:acetylcholine catabolic process"/>
    <property type="evidence" value="ECO:0007669"/>
    <property type="project" value="TreeGrafter"/>
</dbReference>
<dbReference type="GO" id="GO:0005615">
    <property type="term" value="C:extracellular space"/>
    <property type="evidence" value="ECO:0007669"/>
    <property type="project" value="TreeGrafter"/>
</dbReference>
<keyword evidence="4" id="KW-0325">Glycoprotein</keyword>
<dbReference type="AlphaFoldDB" id="A0AAJ6QQN6"/>
<keyword evidence="3 5" id="KW-0378">Hydrolase</keyword>
<feature type="signal peptide" evidence="5">
    <location>
        <begin position="1"/>
        <end position="17"/>
    </location>
</feature>
<keyword evidence="7" id="KW-1185">Reference proteome</keyword>
<dbReference type="KEGG" id="goe:100899457"/>
<reference evidence="8" key="1">
    <citation type="submission" date="2025-08" db="UniProtKB">
        <authorList>
            <consortium name="RefSeq"/>
        </authorList>
    </citation>
    <scope>IDENTIFICATION</scope>
</reference>
<dbReference type="InterPro" id="IPR029058">
    <property type="entry name" value="AB_hydrolase_fold"/>
</dbReference>
<evidence type="ECO:0000313" key="7">
    <source>
        <dbReference type="Proteomes" id="UP000694867"/>
    </source>
</evidence>
<dbReference type="RefSeq" id="XP_003740670.1">
    <property type="nucleotide sequence ID" value="XM_003740622.2"/>
</dbReference>
<dbReference type="GeneID" id="100899457"/>
<feature type="chain" id="PRO_5042316209" description="Carboxylic ester hydrolase" evidence="5">
    <location>
        <begin position="18"/>
        <end position="536"/>
    </location>
</feature>
<name>A0AAJ6QQN6_9ACAR</name>
<sequence length="536" mass="58393">MDTAVVLVCFLLGLVSANPVVEGEVGRISGKIDKILDTEIEAFLGIPYAKPPLGELRFAKPQPFGSVGNFQATELPPLCPQLKMCPLGRYSVEEDCLYLNVYRKSGTKKDDKKAVLAIIHGGGYIVGSSADVFQSAEPQAGLGDLIVVSLNYRLGIFGFADMQEIAPGNLGLQDQRLALQWIQRNIAAFGGDPKKVTVMGGSAGSMSIAAQIITIVDREHLFRAAVLDAGVVNSNGFFESSESSFARVRKIAEIVGCPDAPDEILACLRNVPAHYLLANSTETTGLGGITSFVPTTDGVFLPKDIGEFLAQESPSLRKIPMIIGHARDEGTMFVSLADRNFNFTIDHTKDEIVDYCAAIGQKFDFPLNATQSEIREKIGRIYVDENSGNSWKAAAAFAGDGIFACPINSFIKNYSRHSDKVFAYRFDRRLKDTHFKIFDPSLLGAHHFSPYLHFSGALFLDDADGPIDGGDQRFSLDAMNMIASFAKHDENPNFRGVEWPDYSKSGEILIFNETPKRAKGSASEAACDELFHAHQA</sequence>
<dbReference type="PANTHER" id="PTHR43918">
    <property type="entry name" value="ACETYLCHOLINESTERASE"/>
    <property type="match status" value="1"/>
</dbReference>
<evidence type="ECO:0000313" key="8">
    <source>
        <dbReference type="RefSeq" id="XP_003740670.1"/>
    </source>
</evidence>
<dbReference type="PANTHER" id="PTHR43918:SF4">
    <property type="entry name" value="CARBOXYLIC ESTER HYDROLASE"/>
    <property type="match status" value="1"/>
</dbReference>
<evidence type="ECO:0000256" key="3">
    <source>
        <dbReference type="ARBA" id="ARBA00022801"/>
    </source>
</evidence>
<gene>
    <name evidence="8" type="primary">LOC100899457</name>
</gene>
<keyword evidence="2" id="KW-0719">Serine esterase</keyword>
<dbReference type="GO" id="GO:0005886">
    <property type="term" value="C:plasma membrane"/>
    <property type="evidence" value="ECO:0007669"/>
    <property type="project" value="TreeGrafter"/>
</dbReference>
<protein>
    <recommendedName>
        <fullName evidence="5">Carboxylic ester hydrolase</fullName>
        <ecNumber evidence="5">3.1.1.-</ecNumber>
    </recommendedName>
</protein>
<keyword evidence="5" id="KW-0732">Signal</keyword>
<dbReference type="GO" id="GO:0019695">
    <property type="term" value="P:choline metabolic process"/>
    <property type="evidence" value="ECO:0007669"/>
    <property type="project" value="TreeGrafter"/>
</dbReference>
<dbReference type="InterPro" id="IPR019826">
    <property type="entry name" value="Carboxylesterase_B_AS"/>
</dbReference>
<evidence type="ECO:0000256" key="5">
    <source>
        <dbReference type="RuleBase" id="RU361235"/>
    </source>
</evidence>
<dbReference type="EC" id="3.1.1.-" evidence="5"/>
<dbReference type="PROSITE" id="PS00122">
    <property type="entry name" value="CARBOXYLESTERASE_B_1"/>
    <property type="match status" value="1"/>
</dbReference>
<evidence type="ECO:0000259" key="6">
    <source>
        <dbReference type="Pfam" id="PF00135"/>
    </source>
</evidence>
<comment type="similarity">
    <text evidence="1 5">Belongs to the type-B carboxylesterase/lipase family.</text>
</comment>